<sequence>MVESASISTLKALVEKKTKKKILVKIMWNDNEKLTLFITPNMKINSFIYDEKESYLFYDLEGKPIKWVIPCVLSENMLMDGKALLKEDIQINGQSLSKDDKKFLMEHSD</sequence>
<dbReference type="RefSeq" id="WP_060667860.1">
    <property type="nucleotide sequence ID" value="NZ_JARTGE010000001.1"/>
</dbReference>
<gene>
    <name evidence="1" type="ORF">AFL42_03490</name>
</gene>
<reference evidence="1 2" key="1">
    <citation type="submission" date="2015-07" db="EMBL/GenBank/DDBJ databases">
        <title>High-quality draft genome sequence of Oceanobacillus caeni HM6, a bacillus isolated from a human feces.</title>
        <authorList>
            <person name="Kumar J."/>
            <person name="Verma M.K."/>
            <person name="Pandey R."/>
            <person name="Bhambi M."/>
            <person name="Chauhan N."/>
        </authorList>
    </citation>
    <scope>NUCLEOTIDE SEQUENCE [LARGE SCALE GENOMIC DNA]</scope>
    <source>
        <strain evidence="1 2">HM6</strain>
    </source>
</reference>
<comment type="caution">
    <text evidence="1">The sequence shown here is derived from an EMBL/GenBank/DDBJ whole genome shotgun (WGS) entry which is preliminary data.</text>
</comment>
<accession>A0ABR5MM20</accession>
<protein>
    <submittedName>
        <fullName evidence="1">Uncharacterized protein</fullName>
    </submittedName>
</protein>
<dbReference type="Proteomes" id="UP000037854">
    <property type="component" value="Unassembled WGS sequence"/>
</dbReference>
<proteinExistence type="predicted"/>
<organism evidence="1 2">
    <name type="scientific">Oceanobacillus caeni</name>
    <dbReference type="NCBI Taxonomy" id="405946"/>
    <lineage>
        <taxon>Bacteria</taxon>
        <taxon>Bacillati</taxon>
        <taxon>Bacillota</taxon>
        <taxon>Bacilli</taxon>
        <taxon>Bacillales</taxon>
        <taxon>Bacillaceae</taxon>
        <taxon>Oceanobacillus</taxon>
    </lineage>
</organism>
<evidence type="ECO:0000313" key="2">
    <source>
        <dbReference type="Proteomes" id="UP000037854"/>
    </source>
</evidence>
<dbReference type="EMBL" id="LGTK01000007">
    <property type="protein sequence ID" value="KPH77445.1"/>
    <property type="molecule type" value="Genomic_DNA"/>
</dbReference>
<name>A0ABR5MM20_9BACI</name>
<evidence type="ECO:0000313" key="1">
    <source>
        <dbReference type="EMBL" id="KPH77445.1"/>
    </source>
</evidence>
<keyword evidence="2" id="KW-1185">Reference proteome</keyword>